<evidence type="ECO:0000313" key="2">
    <source>
        <dbReference type="EMBL" id="EHI58562.1"/>
    </source>
</evidence>
<sequence>MKSRKRRTCRKFLRYLAPLAIISIALLLCGFRYGFPEMIQTRIDILPDSRAESGVLHGGTGPIESGEYQIVLNQIPTVKAGSRDCNIEFENPSGNRLSSRINLYLKSTGAHIGGTRRVDPGNYVEKVRLKEKLEPGEYQVLANIELFEEKKPAGGMTLELTLRVVEDLDG</sequence>
<protein>
    <submittedName>
        <fullName evidence="2">Uncharacterized protein</fullName>
    </submittedName>
</protein>
<dbReference type="HOGENOM" id="CLU_094165_0_0_9"/>
<dbReference type="AlphaFoldDB" id="G5IIV8"/>
<name>G5IIV8_9FIRM</name>
<organism evidence="2 3">
    <name type="scientific">Hungatella hathewayi WAL-18680</name>
    <dbReference type="NCBI Taxonomy" id="742737"/>
    <lineage>
        <taxon>Bacteria</taxon>
        <taxon>Bacillati</taxon>
        <taxon>Bacillota</taxon>
        <taxon>Clostridia</taxon>
        <taxon>Lachnospirales</taxon>
        <taxon>Lachnospiraceae</taxon>
        <taxon>Hungatella</taxon>
    </lineage>
</organism>
<dbReference type="PATRIC" id="fig|742737.3.peg.3415"/>
<keyword evidence="1" id="KW-0812">Transmembrane</keyword>
<evidence type="ECO:0000313" key="3">
    <source>
        <dbReference type="Proteomes" id="UP000005384"/>
    </source>
</evidence>
<proteinExistence type="predicted"/>
<accession>G5IIV8</accession>
<evidence type="ECO:0000256" key="1">
    <source>
        <dbReference type="SAM" id="Phobius"/>
    </source>
</evidence>
<keyword evidence="3" id="KW-1185">Reference proteome</keyword>
<dbReference type="RefSeq" id="WP_006781426.1">
    <property type="nucleotide sequence ID" value="NZ_CP040506.1"/>
</dbReference>
<feature type="transmembrane region" description="Helical" evidence="1">
    <location>
        <begin position="12"/>
        <end position="35"/>
    </location>
</feature>
<keyword evidence="1" id="KW-0472">Membrane</keyword>
<reference evidence="2 3" key="1">
    <citation type="submission" date="2011-08" db="EMBL/GenBank/DDBJ databases">
        <title>The Genome Sequence of Clostridium hathewayi WAL-18680.</title>
        <authorList>
            <consortium name="The Broad Institute Genome Sequencing Platform"/>
            <person name="Earl A."/>
            <person name="Ward D."/>
            <person name="Feldgarden M."/>
            <person name="Gevers D."/>
            <person name="Finegold S.M."/>
            <person name="Summanen P.H."/>
            <person name="Molitoris D.R."/>
            <person name="Song M."/>
            <person name="Daigneault M."/>
            <person name="Allen-Vercoe E."/>
            <person name="Young S.K."/>
            <person name="Zeng Q."/>
            <person name="Gargeya S."/>
            <person name="Fitzgerald M."/>
            <person name="Haas B."/>
            <person name="Abouelleil A."/>
            <person name="Alvarado L."/>
            <person name="Arachchi H.M."/>
            <person name="Berlin A."/>
            <person name="Brown A."/>
            <person name="Chapman S.B."/>
            <person name="Chen Z."/>
            <person name="Dunbar C."/>
            <person name="Freedman E."/>
            <person name="Gearin G."/>
            <person name="Gellesch M."/>
            <person name="Goldberg J."/>
            <person name="Griggs A."/>
            <person name="Gujja S."/>
            <person name="Heiman D."/>
            <person name="Howarth C."/>
            <person name="Larson L."/>
            <person name="Lui A."/>
            <person name="MacDonald P.J.P."/>
            <person name="Montmayeur A."/>
            <person name="Murphy C."/>
            <person name="Neiman D."/>
            <person name="Pearson M."/>
            <person name="Priest M."/>
            <person name="Roberts A."/>
            <person name="Saif S."/>
            <person name="Shea T."/>
            <person name="Shenoy N."/>
            <person name="Sisk P."/>
            <person name="Stolte C."/>
            <person name="Sykes S."/>
            <person name="Wortman J."/>
            <person name="Nusbaum C."/>
            <person name="Birren B."/>
        </authorList>
    </citation>
    <scope>NUCLEOTIDE SEQUENCE [LARGE SCALE GENOMIC DNA]</scope>
    <source>
        <strain evidence="2 3">WAL-18680</strain>
    </source>
</reference>
<dbReference type="Proteomes" id="UP000005384">
    <property type="component" value="Unassembled WGS sequence"/>
</dbReference>
<gene>
    <name evidence="2" type="ORF">HMPREF9473_03436</name>
</gene>
<keyword evidence="1" id="KW-1133">Transmembrane helix</keyword>
<dbReference type="EMBL" id="ADLN01000095">
    <property type="protein sequence ID" value="EHI58562.1"/>
    <property type="molecule type" value="Genomic_DNA"/>
</dbReference>
<comment type="caution">
    <text evidence="2">The sequence shown here is derived from an EMBL/GenBank/DDBJ whole genome shotgun (WGS) entry which is preliminary data.</text>
</comment>